<dbReference type="Proteomes" id="UP001516400">
    <property type="component" value="Unassembled WGS sequence"/>
</dbReference>
<keyword evidence="3" id="KW-1185">Reference proteome</keyword>
<protein>
    <submittedName>
        <fullName evidence="2">Uncharacterized protein</fullName>
    </submittedName>
</protein>
<feature type="region of interest" description="Disordered" evidence="1">
    <location>
        <begin position="88"/>
        <end position="108"/>
    </location>
</feature>
<feature type="compositionally biased region" description="Basic and acidic residues" evidence="1">
    <location>
        <begin position="95"/>
        <end position="108"/>
    </location>
</feature>
<reference evidence="2 3" key="1">
    <citation type="journal article" date="2021" name="BMC Biol.">
        <title>Horizontally acquired antibacterial genes associated with adaptive radiation of ladybird beetles.</title>
        <authorList>
            <person name="Li H.S."/>
            <person name="Tang X.F."/>
            <person name="Huang Y.H."/>
            <person name="Xu Z.Y."/>
            <person name="Chen M.L."/>
            <person name="Du X.Y."/>
            <person name="Qiu B.Y."/>
            <person name="Chen P.T."/>
            <person name="Zhang W."/>
            <person name="Slipinski A."/>
            <person name="Escalona H.E."/>
            <person name="Waterhouse R.M."/>
            <person name="Zwick A."/>
            <person name="Pang H."/>
        </authorList>
    </citation>
    <scope>NUCLEOTIDE SEQUENCE [LARGE SCALE GENOMIC DNA]</scope>
    <source>
        <strain evidence="2">SYSU2018</strain>
    </source>
</reference>
<dbReference type="AlphaFoldDB" id="A0ABD2NI93"/>
<accession>A0ABD2NI93</accession>
<proteinExistence type="predicted"/>
<organism evidence="2 3">
    <name type="scientific">Cryptolaemus montrouzieri</name>
    <dbReference type="NCBI Taxonomy" id="559131"/>
    <lineage>
        <taxon>Eukaryota</taxon>
        <taxon>Metazoa</taxon>
        <taxon>Ecdysozoa</taxon>
        <taxon>Arthropoda</taxon>
        <taxon>Hexapoda</taxon>
        <taxon>Insecta</taxon>
        <taxon>Pterygota</taxon>
        <taxon>Neoptera</taxon>
        <taxon>Endopterygota</taxon>
        <taxon>Coleoptera</taxon>
        <taxon>Polyphaga</taxon>
        <taxon>Cucujiformia</taxon>
        <taxon>Coccinelloidea</taxon>
        <taxon>Coccinellidae</taxon>
        <taxon>Scymninae</taxon>
        <taxon>Scymnini</taxon>
        <taxon>Cryptolaemus</taxon>
    </lineage>
</organism>
<evidence type="ECO:0000256" key="1">
    <source>
        <dbReference type="SAM" id="MobiDB-lite"/>
    </source>
</evidence>
<comment type="caution">
    <text evidence="2">The sequence shown here is derived from an EMBL/GenBank/DDBJ whole genome shotgun (WGS) entry which is preliminary data.</text>
</comment>
<dbReference type="EMBL" id="JABFTP020000103">
    <property type="protein sequence ID" value="KAL3278090.1"/>
    <property type="molecule type" value="Genomic_DNA"/>
</dbReference>
<evidence type="ECO:0000313" key="2">
    <source>
        <dbReference type="EMBL" id="KAL3278090.1"/>
    </source>
</evidence>
<gene>
    <name evidence="2" type="ORF">HHI36_013435</name>
</gene>
<name>A0ABD2NI93_9CUCU</name>
<evidence type="ECO:0000313" key="3">
    <source>
        <dbReference type="Proteomes" id="UP001516400"/>
    </source>
</evidence>
<sequence>MDSFQHIWYEAANDTVGGGQCQCTQNARLGPPPSGTQKQKKPINGEHYISLLNQLEETKRPHLAKKKFLFYHINTHAYHHAITSILGSGQPTTGDEEKCRAEGNHEEGDQLELPTLQEVREAIKNLPNNESSGNDSLPSEVIKSGGEELIHSVHKLIEKIWKKRTAR</sequence>